<organism evidence="2 3">
    <name type="scientific">Adineta steineri</name>
    <dbReference type="NCBI Taxonomy" id="433720"/>
    <lineage>
        <taxon>Eukaryota</taxon>
        <taxon>Metazoa</taxon>
        <taxon>Spiralia</taxon>
        <taxon>Gnathifera</taxon>
        <taxon>Rotifera</taxon>
        <taxon>Eurotatoria</taxon>
        <taxon>Bdelloidea</taxon>
        <taxon>Adinetida</taxon>
        <taxon>Adinetidae</taxon>
        <taxon>Adineta</taxon>
    </lineage>
</organism>
<dbReference type="Proteomes" id="UP000663891">
    <property type="component" value="Unassembled WGS sequence"/>
</dbReference>
<feature type="transmembrane region" description="Helical" evidence="1">
    <location>
        <begin position="697"/>
        <end position="720"/>
    </location>
</feature>
<sequence length="1121" mass="129546">MSIQISIITQQIWIEPIFHPLCSSQFVSSEWIDYLINASQFSSPKHDFRQIGPRIFQFLSDFCQLAKDGMISNSLPKFFSQKFISALVESEDVFKAKAYEMINAFKSAAAKELASTFDIILLTTSTNKLISNIYTSSYSKRRRAKQKLVPIIPMEYSKNCSCHMSYHCTQNMTLRNGFNGDEFQVTGLRIGCYVVQALLQSTLQCFYNSTCINQIQSILNYSTTINIIVLNHSSSFQSNSTIQHLIEQSMIDQWFENVSYKFYYEKCQPSHCIFTYNSRNDLIYIVTYLFGIIGGLAMVLMIIIPPIVKFIRRKQRPVTNVQIHHDTIARDISISERLGHLKKQLIDALIKFNIIRSYPPAISQYDITSLVTVTRSVRILSPSLSLYLKLYEKYPETLSCPCTSLLIDYGEFISLNFELHPICRSDFVSEKWTNPLINVSSEMNEAYQYLQSFAYWGPLFFRLLFDVCQLSEKTIYHNLALFNSTSLITVYLLPNNTFYRSSEMFIDLFEQNLIQSLNQSMSLIRITSLGNGHVSPIALRGFDGFNGSLNEDININLTYLMFYDYGTTLLGHCQCTLRSFCKFQAQIGGWTIPGIYWSCSTMEATLISNVQCLFNDTCLKTLELEMARANMPVHSKIIDLKLLNRNIFHPNSSIQQIFDHSMVNQWKKNVSFRSYFDRCKPSVCTYTFNKRSDLTNIITTILGLFGGLTTLLVNLVPPIIKFIRNKMTRNQTNIDISNGQRVKIIWIKMKNYFKNYNVFRWNLSIDPHEIKSEIISTRILIFLFILSVMILSFYLFLAVVSGIVPVENPSFEDYNQLVAEYDSVECSCSSISIPYGQFIEINTEYHQICYSAFVEERWIEYFSDAMYWAWYLHLNERVPYRSNLAFHTAGGRSLAVFSALCHRANALQTVERTDSYVMFMANHLEGTSVYQTYGNNNCSCQYPTSDCYQEAQFFRYHTRNYSTTYQFSSTGFYTGCYIMQSLRHSTLEFFYNQTNVDKLPDAITVAGFPLYPDEVKHLAILNVSLNNPKEIVGQVLDRMLVERWNRSVSYQSYFEELSLPNSSMNWLIIHTGSKFFTIIDENAQAKEVIECAENIDLATYIPDKHCLVTLTQKSKLKFFDL</sequence>
<evidence type="ECO:0000313" key="2">
    <source>
        <dbReference type="EMBL" id="CAF1220772.1"/>
    </source>
</evidence>
<feature type="transmembrane region" description="Helical" evidence="1">
    <location>
        <begin position="282"/>
        <end position="308"/>
    </location>
</feature>
<keyword evidence="1" id="KW-1133">Transmembrane helix</keyword>
<proteinExistence type="predicted"/>
<keyword evidence="1" id="KW-0472">Membrane</keyword>
<feature type="transmembrane region" description="Helical" evidence="1">
    <location>
        <begin position="779"/>
        <end position="804"/>
    </location>
</feature>
<evidence type="ECO:0000256" key="1">
    <source>
        <dbReference type="SAM" id="Phobius"/>
    </source>
</evidence>
<dbReference type="AlphaFoldDB" id="A0A814XUS2"/>
<dbReference type="EMBL" id="CAJNON010000363">
    <property type="protein sequence ID" value="CAF1220772.1"/>
    <property type="molecule type" value="Genomic_DNA"/>
</dbReference>
<gene>
    <name evidence="2" type="ORF">VCS650_LOCUS26704</name>
</gene>
<accession>A0A814XUS2</accession>
<dbReference type="OrthoDB" id="10353310at2759"/>
<keyword evidence="1" id="KW-0812">Transmembrane</keyword>
<name>A0A814XUS2_9BILA</name>
<reference evidence="2" key="1">
    <citation type="submission" date="2021-02" db="EMBL/GenBank/DDBJ databases">
        <authorList>
            <person name="Nowell W R."/>
        </authorList>
    </citation>
    <scope>NUCLEOTIDE SEQUENCE</scope>
</reference>
<protein>
    <submittedName>
        <fullName evidence="2">Uncharacterized protein</fullName>
    </submittedName>
</protein>
<comment type="caution">
    <text evidence="2">The sequence shown here is derived from an EMBL/GenBank/DDBJ whole genome shotgun (WGS) entry which is preliminary data.</text>
</comment>
<evidence type="ECO:0000313" key="3">
    <source>
        <dbReference type="Proteomes" id="UP000663891"/>
    </source>
</evidence>